<dbReference type="PANTHER" id="PTHR30136:SF24">
    <property type="entry name" value="HTH-TYPE TRANSCRIPTIONAL REPRESSOR ALLR"/>
    <property type="match status" value="1"/>
</dbReference>
<dbReference type="EMBL" id="JOTM01000029">
    <property type="protein sequence ID" value="KEK22548.1"/>
    <property type="molecule type" value="Genomic_DNA"/>
</dbReference>
<evidence type="ECO:0000256" key="2">
    <source>
        <dbReference type="ARBA" id="ARBA00023125"/>
    </source>
</evidence>
<dbReference type="GO" id="GO:0003677">
    <property type="term" value="F:DNA binding"/>
    <property type="evidence" value="ECO:0007669"/>
    <property type="project" value="UniProtKB-KW"/>
</dbReference>
<evidence type="ECO:0000313" key="6">
    <source>
        <dbReference type="EMBL" id="KEK22548.1"/>
    </source>
</evidence>
<organism evidence="6 7">
    <name type="scientific">Bacillus gaemokensis</name>
    <dbReference type="NCBI Taxonomy" id="574375"/>
    <lineage>
        <taxon>Bacteria</taxon>
        <taxon>Bacillati</taxon>
        <taxon>Bacillota</taxon>
        <taxon>Bacilli</taxon>
        <taxon>Bacillales</taxon>
        <taxon>Bacillaceae</taxon>
        <taxon>Bacillus</taxon>
        <taxon>Bacillus cereus group</taxon>
    </lineage>
</organism>
<dbReference type="Pfam" id="PF01614">
    <property type="entry name" value="IclR_C"/>
    <property type="match status" value="1"/>
</dbReference>
<gene>
    <name evidence="6" type="ORF">BAGA_17710</name>
</gene>
<evidence type="ECO:0000313" key="7">
    <source>
        <dbReference type="Proteomes" id="UP000027778"/>
    </source>
</evidence>
<dbReference type="InterPro" id="IPR036390">
    <property type="entry name" value="WH_DNA-bd_sf"/>
</dbReference>
<reference evidence="6 7" key="1">
    <citation type="submission" date="2014-06" db="EMBL/GenBank/DDBJ databases">
        <title>Draft genome sequence of Bacillus gaemokensis JCM 15801 (MCCC 1A00707).</title>
        <authorList>
            <person name="Lai Q."/>
            <person name="Liu Y."/>
            <person name="Shao Z."/>
        </authorList>
    </citation>
    <scope>NUCLEOTIDE SEQUENCE [LARGE SCALE GENOMIC DNA]</scope>
    <source>
        <strain evidence="6 7">JCM 15801</strain>
    </source>
</reference>
<dbReference type="eggNOG" id="COG1414">
    <property type="taxonomic scope" value="Bacteria"/>
</dbReference>
<dbReference type="RefSeq" id="WP_033677283.1">
    <property type="nucleotide sequence ID" value="NZ_JOTM01000029.1"/>
</dbReference>
<evidence type="ECO:0000256" key="3">
    <source>
        <dbReference type="ARBA" id="ARBA00023163"/>
    </source>
</evidence>
<dbReference type="SUPFAM" id="SSF55781">
    <property type="entry name" value="GAF domain-like"/>
    <property type="match status" value="1"/>
</dbReference>
<keyword evidence="3" id="KW-0804">Transcription</keyword>
<sequence>MSLNKTAVKTMDILELFYEHEELTLTEMVHHTGMPKTSVYRLIGSLEEMGFLKRTTKGSYQLGLIFLRFGQLVSQRLSVRNIAKPYMKNLRDSLGQAVNLIIQDGNEAIYIEKMDGDQPVRVYTEIGRRAPLYAGACSRILLSYFSEDDQMQYIEKVQLQRFADGTVVDKEELQSLLHKAKREGYTISYSELENHTAAIAAPVFASDGSVIAGISISGLAIEYNESTIPNFITKVKETVHQISKELGWRDEKEGI</sequence>
<dbReference type="GO" id="GO:0045892">
    <property type="term" value="P:negative regulation of DNA-templated transcription"/>
    <property type="evidence" value="ECO:0007669"/>
    <property type="project" value="TreeGrafter"/>
</dbReference>
<dbReference type="PROSITE" id="PS51077">
    <property type="entry name" value="HTH_ICLR"/>
    <property type="match status" value="1"/>
</dbReference>
<dbReference type="Gene3D" id="3.30.450.40">
    <property type="match status" value="1"/>
</dbReference>
<dbReference type="Gene3D" id="1.10.10.10">
    <property type="entry name" value="Winged helix-like DNA-binding domain superfamily/Winged helix DNA-binding domain"/>
    <property type="match status" value="1"/>
</dbReference>
<keyword evidence="2" id="KW-0238">DNA-binding</keyword>
<dbReference type="InterPro" id="IPR050707">
    <property type="entry name" value="HTH_MetabolicPath_Reg"/>
</dbReference>
<feature type="domain" description="HTH iclR-type" evidence="4">
    <location>
        <begin position="4"/>
        <end position="64"/>
    </location>
</feature>
<evidence type="ECO:0000259" key="4">
    <source>
        <dbReference type="PROSITE" id="PS51077"/>
    </source>
</evidence>
<dbReference type="PROSITE" id="PS51078">
    <property type="entry name" value="ICLR_ED"/>
    <property type="match status" value="1"/>
</dbReference>
<dbReference type="AlphaFoldDB" id="A0A073KJP8"/>
<dbReference type="InterPro" id="IPR029016">
    <property type="entry name" value="GAF-like_dom_sf"/>
</dbReference>
<dbReference type="STRING" id="574375.AZF08_09465"/>
<keyword evidence="1" id="KW-0805">Transcription regulation</keyword>
<dbReference type="InterPro" id="IPR005471">
    <property type="entry name" value="Tscrpt_reg_IclR_N"/>
</dbReference>
<dbReference type="Pfam" id="PF09339">
    <property type="entry name" value="HTH_IclR"/>
    <property type="match status" value="1"/>
</dbReference>
<name>A0A073KJP8_9BACI</name>
<dbReference type="PANTHER" id="PTHR30136">
    <property type="entry name" value="HELIX-TURN-HELIX TRANSCRIPTIONAL REGULATOR, ICLR FAMILY"/>
    <property type="match status" value="1"/>
</dbReference>
<proteinExistence type="predicted"/>
<dbReference type="SMART" id="SM00346">
    <property type="entry name" value="HTH_ICLR"/>
    <property type="match status" value="1"/>
</dbReference>
<dbReference type="GO" id="GO:0003700">
    <property type="term" value="F:DNA-binding transcription factor activity"/>
    <property type="evidence" value="ECO:0007669"/>
    <property type="project" value="TreeGrafter"/>
</dbReference>
<evidence type="ECO:0000256" key="1">
    <source>
        <dbReference type="ARBA" id="ARBA00023015"/>
    </source>
</evidence>
<dbReference type="InterPro" id="IPR014757">
    <property type="entry name" value="Tscrpt_reg_IclR_C"/>
</dbReference>
<dbReference type="OrthoDB" id="9791752at2"/>
<comment type="caution">
    <text evidence="6">The sequence shown here is derived from an EMBL/GenBank/DDBJ whole genome shotgun (WGS) entry which is preliminary data.</text>
</comment>
<feature type="domain" description="IclR-ED" evidence="5">
    <location>
        <begin position="65"/>
        <end position="248"/>
    </location>
</feature>
<protein>
    <submittedName>
        <fullName evidence="6">IclR family transcriptional regulator</fullName>
    </submittedName>
</protein>
<keyword evidence="7" id="KW-1185">Reference proteome</keyword>
<dbReference type="FunFam" id="1.10.10.10:FF:000518">
    <property type="entry name" value="IclR family transcriptional regulator"/>
    <property type="match status" value="1"/>
</dbReference>
<accession>A0A073KJP8</accession>
<dbReference type="InterPro" id="IPR036388">
    <property type="entry name" value="WH-like_DNA-bd_sf"/>
</dbReference>
<evidence type="ECO:0000259" key="5">
    <source>
        <dbReference type="PROSITE" id="PS51078"/>
    </source>
</evidence>
<dbReference type="SUPFAM" id="SSF46785">
    <property type="entry name" value="Winged helix' DNA-binding domain"/>
    <property type="match status" value="1"/>
</dbReference>
<dbReference type="Proteomes" id="UP000027778">
    <property type="component" value="Unassembled WGS sequence"/>
</dbReference>